<keyword evidence="3" id="KW-1185">Reference proteome</keyword>
<gene>
    <name evidence="2" type="ORF">ELAC_0607</name>
</gene>
<dbReference type="AlphaFoldDB" id="A0A0H5DNT6"/>
<name>A0A0H5DNT6_9BACT</name>
<feature type="domain" description="NERD" evidence="1">
    <location>
        <begin position="21"/>
        <end position="139"/>
    </location>
</feature>
<protein>
    <recommendedName>
        <fullName evidence="1">NERD domain-containing protein</fullName>
    </recommendedName>
</protein>
<evidence type="ECO:0000313" key="2">
    <source>
        <dbReference type="EMBL" id="CRX37962.1"/>
    </source>
</evidence>
<evidence type="ECO:0000259" key="1">
    <source>
        <dbReference type="PROSITE" id="PS50965"/>
    </source>
</evidence>
<sequence>MLPAIGLIIGHTIGTYRRWRVQNSGEAQVRRALEEYCKNNIAHVLSCVTLRLEDGSTTQIDHILVSKKGIFVIETKHYKGWIFGNPKSKVWAQIIYKNKYTFQNPIHQNYKHVKEIQRIFDFVEARFIHSIVVFSGESLFKTPKIDNVCYLEELIPTIEKYSDEALSLNRVQFCVGRLEYMRLELTQKTDVEHQSYLAQKFGR</sequence>
<dbReference type="InterPro" id="IPR011528">
    <property type="entry name" value="NERD"/>
</dbReference>
<proteinExistence type="predicted"/>
<evidence type="ECO:0000313" key="3">
    <source>
        <dbReference type="Proteomes" id="UP000220251"/>
    </source>
</evidence>
<dbReference type="Pfam" id="PF08378">
    <property type="entry name" value="NERD"/>
    <property type="match status" value="1"/>
</dbReference>
<dbReference type="EMBL" id="CWGJ01000010">
    <property type="protein sequence ID" value="CRX37962.1"/>
    <property type="molecule type" value="Genomic_DNA"/>
</dbReference>
<accession>A0A0H5DNT6</accession>
<dbReference type="Proteomes" id="UP000220251">
    <property type="component" value="Unassembled WGS sequence"/>
</dbReference>
<reference evidence="3" key="1">
    <citation type="submission" date="2015-06" db="EMBL/GenBank/DDBJ databases">
        <authorList>
            <person name="Bertelli C."/>
        </authorList>
    </citation>
    <scope>NUCLEOTIDE SEQUENCE [LARGE SCALE GENOMIC DNA]</scope>
    <source>
        <strain evidence="3">CRIB-30</strain>
    </source>
</reference>
<dbReference type="OrthoDB" id="5782056at2"/>
<organism evidence="2 3">
    <name type="scientific">Estrella lausannensis</name>
    <dbReference type="NCBI Taxonomy" id="483423"/>
    <lineage>
        <taxon>Bacteria</taxon>
        <taxon>Pseudomonadati</taxon>
        <taxon>Chlamydiota</taxon>
        <taxon>Chlamydiia</taxon>
        <taxon>Parachlamydiales</taxon>
        <taxon>Candidatus Criblamydiaceae</taxon>
        <taxon>Estrella</taxon>
    </lineage>
</organism>
<dbReference type="PROSITE" id="PS50965">
    <property type="entry name" value="NERD"/>
    <property type="match status" value="1"/>
</dbReference>